<dbReference type="EMBL" id="LJJC01000004">
    <property type="protein sequence ID" value="KQL53966.1"/>
    <property type="molecule type" value="Genomic_DNA"/>
</dbReference>
<accession>A0A0Q3TJ41</accession>
<dbReference type="GO" id="GO:0008168">
    <property type="term" value="F:methyltransferase activity"/>
    <property type="evidence" value="ECO:0007669"/>
    <property type="project" value="UniProtKB-KW"/>
</dbReference>
<dbReference type="AlphaFoldDB" id="A0A0Q3TJ41"/>
<keyword evidence="1" id="KW-0489">Methyltransferase</keyword>
<sequence length="123" mass="14551">MWKLINGSLVQTSDESRIKFRTNISKSILEDLHTLALEFDSHVNYLIENGLKNVLTQGVITYNKETRPKDRVQYKTTYDKELLENVKKFAKEHHLYINDVIEYSVQFIDLNNIKNSGYRNRIE</sequence>
<dbReference type="STRING" id="157838.AN964_10955"/>
<dbReference type="OrthoDB" id="2437085at2"/>
<reference evidence="1 2" key="1">
    <citation type="submission" date="2015-09" db="EMBL/GenBank/DDBJ databases">
        <title>Genome sequencing project for genomic taxonomy and phylogenomics of Bacillus-like bacteria.</title>
        <authorList>
            <person name="Liu B."/>
            <person name="Wang J."/>
            <person name="Zhu Y."/>
            <person name="Liu G."/>
            <person name="Chen Q."/>
            <person name="Chen Z."/>
            <person name="Lan J."/>
            <person name="Che J."/>
            <person name="Ge C."/>
            <person name="Shi H."/>
            <person name="Pan Z."/>
            <person name="Liu X."/>
        </authorList>
    </citation>
    <scope>NUCLEOTIDE SEQUENCE [LARGE SCALE GENOMIC DNA]</scope>
    <source>
        <strain evidence="1 2">LMG 18435</strain>
    </source>
</reference>
<proteinExistence type="predicted"/>
<keyword evidence="1" id="KW-0808">Transferase</keyword>
<protein>
    <submittedName>
        <fullName evidence="1">rRNA methyltransferase</fullName>
    </submittedName>
</protein>
<name>A0A0Q3TJ41_9BACI</name>
<keyword evidence="2" id="KW-1185">Reference proteome</keyword>
<evidence type="ECO:0000313" key="1">
    <source>
        <dbReference type="EMBL" id="KQL53966.1"/>
    </source>
</evidence>
<dbReference type="PATRIC" id="fig|157838.3.peg.2410"/>
<dbReference type="GO" id="GO:0032259">
    <property type="term" value="P:methylation"/>
    <property type="evidence" value="ECO:0007669"/>
    <property type="project" value="UniProtKB-KW"/>
</dbReference>
<comment type="caution">
    <text evidence="1">The sequence shown here is derived from an EMBL/GenBank/DDBJ whole genome shotgun (WGS) entry which is preliminary data.</text>
</comment>
<dbReference type="Proteomes" id="UP000051888">
    <property type="component" value="Unassembled WGS sequence"/>
</dbReference>
<gene>
    <name evidence="1" type="ORF">AN964_10955</name>
</gene>
<evidence type="ECO:0000313" key="2">
    <source>
        <dbReference type="Proteomes" id="UP000051888"/>
    </source>
</evidence>
<organism evidence="1 2">
    <name type="scientific">Heyndrickxia shackletonii</name>
    <dbReference type="NCBI Taxonomy" id="157838"/>
    <lineage>
        <taxon>Bacteria</taxon>
        <taxon>Bacillati</taxon>
        <taxon>Bacillota</taxon>
        <taxon>Bacilli</taxon>
        <taxon>Bacillales</taxon>
        <taxon>Bacillaceae</taxon>
        <taxon>Heyndrickxia</taxon>
    </lineage>
</organism>